<gene>
    <name evidence="2" type="ORF">SAMN04487850_0669</name>
</gene>
<reference evidence="2 3" key="1">
    <citation type="submission" date="2016-10" db="EMBL/GenBank/DDBJ databases">
        <authorList>
            <person name="de Groot N.N."/>
        </authorList>
    </citation>
    <scope>NUCLEOTIDE SEQUENCE [LARGE SCALE GENOMIC DNA]</scope>
    <source>
        <strain evidence="2 3">TC2-24</strain>
    </source>
</reference>
<keyword evidence="3" id="KW-1185">Reference proteome</keyword>
<protein>
    <submittedName>
        <fullName evidence="2">Acyl carrier protein</fullName>
    </submittedName>
</protein>
<dbReference type="EMBL" id="FOIQ01000001">
    <property type="protein sequence ID" value="SEV87776.1"/>
    <property type="molecule type" value="Genomic_DNA"/>
</dbReference>
<evidence type="ECO:0000313" key="2">
    <source>
        <dbReference type="EMBL" id="SEV87776.1"/>
    </source>
</evidence>
<accession>A0A1I0MIY0</accession>
<name>A0A1I0MIY0_9BACT</name>
<dbReference type="InterPro" id="IPR036736">
    <property type="entry name" value="ACP-like_sf"/>
</dbReference>
<evidence type="ECO:0000259" key="1">
    <source>
        <dbReference type="PROSITE" id="PS50075"/>
    </source>
</evidence>
<dbReference type="SUPFAM" id="SSF47336">
    <property type="entry name" value="ACP-like"/>
    <property type="match status" value="1"/>
</dbReference>
<evidence type="ECO:0000313" key="3">
    <source>
        <dbReference type="Proteomes" id="UP000199373"/>
    </source>
</evidence>
<dbReference type="InterPro" id="IPR009081">
    <property type="entry name" value="PP-bd_ACP"/>
</dbReference>
<organism evidence="2 3">
    <name type="scientific">Prevotella aff. ruminicola Tc2-24</name>
    <dbReference type="NCBI Taxonomy" id="81582"/>
    <lineage>
        <taxon>Bacteria</taxon>
        <taxon>Pseudomonadati</taxon>
        <taxon>Bacteroidota</taxon>
        <taxon>Bacteroidia</taxon>
        <taxon>Bacteroidales</taxon>
        <taxon>Prevotellaceae</taxon>
        <taxon>Prevotella</taxon>
    </lineage>
</organism>
<feature type="domain" description="Carrier" evidence="1">
    <location>
        <begin position="1"/>
        <end position="79"/>
    </location>
</feature>
<dbReference type="Gene3D" id="1.10.1200.10">
    <property type="entry name" value="ACP-like"/>
    <property type="match status" value="1"/>
</dbReference>
<dbReference type="AlphaFoldDB" id="A0A1I0MIY0"/>
<dbReference type="Proteomes" id="UP000199373">
    <property type="component" value="Unassembled WGS sequence"/>
</dbReference>
<dbReference type="Pfam" id="PF00550">
    <property type="entry name" value="PP-binding"/>
    <property type="match status" value="1"/>
</dbReference>
<sequence>MERDEVLKRVEEIFREELGQSDIELYDEATAEDVEGWDSLSHVQLVAAIENVFGIEFSSREILSWENVGDLIDSIMKRI</sequence>
<proteinExistence type="predicted"/>
<dbReference type="PROSITE" id="PS50075">
    <property type="entry name" value="CARRIER"/>
    <property type="match status" value="1"/>
</dbReference>
<dbReference type="RefSeq" id="WP_091899722.1">
    <property type="nucleotide sequence ID" value="NZ_FOIQ01000001.1"/>
</dbReference>